<comment type="similarity">
    <text evidence="7">Belongs to the TRAFAC class dynamin-like GTPase superfamily. Dynamin/Fzo/YdjA family.</text>
</comment>
<feature type="domain" description="Dynamin-type G" evidence="10">
    <location>
        <begin position="895"/>
        <end position="1167"/>
    </location>
</feature>
<dbReference type="InterPro" id="IPR045063">
    <property type="entry name" value="Dynamin_N"/>
</dbReference>
<dbReference type="PROSITE" id="PS52031">
    <property type="entry name" value="GG_LECTIN"/>
    <property type="match status" value="1"/>
</dbReference>
<dbReference type="eggNOG" id="KOG0446">
    <property type="taxonomic scope" value="Eukaryota"/>
</dbReference>
<evidence type="ECO:0000256" key="2">
    <source>
        <dbReference type="ARBA" id="ARBA00022490"/>
    </source>
</evidence>
<dbReference type="InterPro" id="IPR000375">
    <property type="entry name" value="Dynamin_stalk"/>
</dbReference>
<dbReference type="InterPro" id="IPR003130">
    <property type="entry name" value="GED"/>
</dbReference>
<dbReference type="InterPro" id="IPR030381">
    <property type="entry name" value="G_DYNAMIN_dom"/>
</dbReference>
<dbReference type="GO" id="GO:0005634">
    <property type="term" value="C:nucleus"/>
    <property type="evidence" value="ECO:0007669"/>
    <property type="project" value="TreeGrafter"/>
</dbReference>
<feature type="domain" description="GED" evidence="9">
    <location>
        <begin position="1400"/>
        <end position="1488"/>
    </location>
</feature>
<dbReference type="GO" id="GO:0030246">
    <property type="term" value="F:carbohydrate binding"/>
    <property type="evidence" value="ECO:0007669"/>
    <property type="project" value="UniProtKB-UniRule"/>
</dbReference>
<dbReference type="InterPro" id="IPR022812">
    <property type="entry name" value="Dynamin"/>
</dbReference>
<dbReference type="GO" id="GO:0003924">
    <property type="term" value="F:GTPase activity"/>
    <property type="evidence" value="ECO:0007669"/>
    <property type="project" value="InterPro"/>
</dbReference>
<dbReference type="GO" id="GO:0005525">
    <property type="term" value="F:GTP binding"/>
    <property type="evidence" value="ECO:0007669"/>
    <property type="project" value="UniProtKB-KW"/>
</dbReference>
<protein>
    <submittedName>
        <fullName evidence="11">Interferon-induced GTP-binding protein Mx isoform A</fullName>
    </submittedName>
</protein>
<evidence type="ECO:0000259" key="9">
    <source>
        <dbReference type="PROSITE" id="PS51388"/>
    </source>
</evidence>
<comment type="subcellular location">
    <subcellularLocation>
        <location evidence="1">Cytoplasm</location>
    </subcellularLocation>
</comment>
<reference evidence="11 12" key="1">
    <citation type="journal article" date="2012" name="Genome Biol.">
        <title>Sequencing three crocodilian genomes to illuminate the evolution of archosaurs and amniotes.</title>
        <authorList>
            <person name="St John J.A."/>
            <person name="Braun E.L."/>
            <person name="Isberg S.R."/>
            <person name="Miles L.G."/>
            <person name="Chong A.Y."/>
            <person name="Gongora J."/>
            <person name="Dalzell P."/>
            <person name="Moran C."/>
            <person name="Bed'hom B."/>
            <person name="Abzhanov A."/>
            <person name="Burgess S.C."/>
            <person name="Cooksey A.M."/>
            <person name="Castoe T.A."/>
            <person name="Crawford N.G."/>
            <person name="Densmore L.D."/>
            <person name="Drew J.C."/>
            <person name="Edwards S.V."/>
            <person name="Faircloth B.C."/>
            <person name="Fujita M.K."/>
            <person name="Greenwold M.J."/>
            <person name="Hoffmann F.G."/>
            <person name="Howard J.M."/>
            <person name="Iguchi T."/>
            <person name="Janes D.E."/>
            <person name="Khan S.Y."/>
            <person name="Kohno S."/>
            <person name="de Koning A.J."/>
            <person name="Lance S.L."/>
            <person name="McCarthy F.M."/>
            <person name="McCormack J.E."/>
            <person name="Merchant M.E."/>
            <person name="Peterson D.G."/>
            <person name="Pollock D.D."/>
            <person name="Pourmand N."/>
            <person name="Raney B.J."/>
            <person name="Roessler K.A."/>
            <person name="Sanford J.R."/>
            <person name="Sawyer R.H."/>
            <person name="Schmidt C.J."/>
            <person name="Triplett E.W."/>
            <person name="Tuberville T.D."/>
            <person name="Venegas-Anaya M."/>
            <person name="Howard J.T."/>
            <person name="Jarvis E.D."/>
            <person name="Guillette L.J.Jr."/>
            <person name="Glenn T.C."/>
            <person name="Green R.E."/>
            <person name="Ray D.A."/>
        </authorList>
    </citation>
    <scope>NUCLEOTIDE SEQUENCE [LARGE SCALE GENOMIC DNA]</scope>
    <source>
        <strain evidence="11">KSC_2009_1</strain>
    </source>
</reference>
<dbReference type="GO" id="GO:0098793">
    <property type="term" value="C:presynapse"/>
    <property type="evidence" value="ECO:0007669"/>
    <property type="project" value="GOC"/>
</dbReference>
<dbReference type="PROSITE" id="PS51388">
    <property type="entry name" value="GED"/>
    <property type="match status" value="1"/>
</dbReference>
<proteinExistence type="inferred from homology"/>
<keyword evidence="12" id="KW-1185">Reference proteome</keyword>
<dbReference type="Pfam" id="PF02212">
    <property type="entry name" value="GED"/>
    <property type="match status" value="2"/>
</dbReference>
<evidence type="ECO:0000313" key="11">
    <source>
        <dbReference type="EMBL" id="KYO22862.1"/>
    </source>
</evidence>
<evidence type="ECO:0000259" key="10">
    <source>
        <dbReference type="PROSITE" id="PS51718"/>
    </source>
</evidence>
<organism evidence="11 12">
    <name type="scientific">Alligator mississippiensis</name>
    <name type="common">American alligator</name>
    <dbReference type="NCBI Taxonomy" id="8496"/>
    <lineage>
        <taxon>Eukaryota</taxon>
        <taxon>Metazoa</taxon>
        <taxon>Chordata</taxon>
        <taxon>Craniata</taxon>
        <taxon>Vertebrata</taxon>
        <taxon>Euteleostomi</taxon>
        <taxon>Archelosauria</taxon>
        <taxon>Archosauria</taxon>
        <taxon>Crocodylia</taxon>
        <taxon>Alligatoridae</taxon>
        <taxon>Alligatorinae</taxon>
        <taxon>Alligator</taxon>
    </lineage>
</organism>
<comment type="caution">
    <text evidence="11">The sequence shown here is derived from an EMBL/GenBank/DDBJ whole genome shotgun (WGS) entry which is preliminary data.</text>
</comment>
<dbReference type="SMART" id="SM00053">
    <property type="entry name" value="DYNc"/>
    <property type="match status" value="2"/>
</dbReference>
<dbReference type="Gene3D" id="3.40.50.300">
    <property type="entry name" value="P-loop containing nucleotide triphosphate hydrolases"/>
    <property type="match status" value="2"/>
</dbReference>
<dbReference type="InterPro" id="IPR001401">
    <property type="entry name" value="Dynamin_GTPase"/>
</dbReference>
<dbReference type="InterPro" id="IPR020850">
    <property type="entry name" value="GED_dom"/>
</dbReference>
<dbReference type="GO" id="GO:0008017">
    <property type="term" value="F:microtubule binding"/>
    <property type="evidence" value="ECO:0007669"/>
    <property type="project" value="TreeGrafter"/>
</dbReference>
<name>A0A151MEA9_ALLMI</name>
<dbReference type="GO" id="GO:0031623">
    <property type="term" value="P:receptor internalization"/>
    <property type="evidence" value="ECO:0007669"/>
    <property type="project" value="TreeGrafter"/>
</dbReference>
<evidence type="ECO:0000256" key="4">
    <source>
        <dbReference type="ARBA" id="ARBA00022741"/>
    </source>
</evidence>
<dbReference type="GO" id="GO:0005874">
    <property type="term" value="C:microtubule"/>
    <property type="evidence" value="ECO:0007669"/>
    <property type="project" value="TreeGrafter"/>
</dbReference>
<dbReference type="Pfam" id="PF01031">
    <property type="entry name" value="Dynamin_M"/>
    <property type="match status" value="2"/>
</dbReference>
<dbReference type="Pfam" id="PF15711">
    <property type="entry name" value="ILEI"/>
    <property type="match status" value="1"/>
</dbReference>
<feature type="compositionally biased region" description="Basic and acidic residues" evidence="8">
    <location>
        <begin position="834"/>
        <end position="851"/>
    </location>
</feature>
<dbReference type="PRINTS" id="PR00195">
    <property type="entry name" value="DYNAMIN"/>
</dbReference>
<dbReference type="CDD" id="cd08771">
    <property type="entry name" value="DLP_1"/>
    <property type="match status" value="2"/>
</dbReference>
<evidence type="ECO:0000256" key="1">
    <source>
        <dbReference type="ARBA" id="ARBA00004496"/>
    </source>
</evidence>
<accession>A0A151MEA9</accession>
<dbReference type="FunFam" id="3.40.50.300:FF:000621">
    <property type="entry name" value="Interferon-induced GTP-binding protein Mx1"/>
    <property type="match status" value="2"/>
</dbReference>
<dbReference type="Gene3D" id="1.20.120.1240">
    <property type="entry name" value="Dynamin, middle domain"/>
    <property type="match status" value="2"/>
</dbReference>
<feature type="domain" description="Dynamin-type G" evidence="10">
    <location>
        <begin position="258"/>
        <end position="531"/>
    </location>
</feature>
<evidence type="ECO:0000256" key="3">
    <source>
        <dbReference type="ARBA" id="ARBA00022734"/>
    </source>
</evidence>
<gene>
    <name evidence="11" type="primary">MX1</name>
    <name evidence="11" type="ORF">Y1Q_0003328</name>
</gene>
<dbReference type="Pfam" id="PF00350">
    <property type="entry name" value="Dynamin_N"/>
    <property type="match status" value="2"/>
</dbReference>
<dbReference type="SMART" id="SM00302">
    <property type="entry name" value="GED"/>
    <property type="match status" value="2"/>
</dbReference>
<dbReference type="STRING" id="8496.A0A151MEA9"/>
<evidence type="ECO:0000313" key="12">
    <source>
        <dbReference type="Proteomes" id="UP000050525"/>
    </source>
</evidence>
<dbReference type="FunFam" id="1.20.120.1240:FF:000007">
    <property type="entry name" value="Interferon-induced GTP-binding protein Mx1"/>
    <property type="match status" value="2"/>
</dbReference>
<evidence type="ECO:0000256" key="5">
    <source>
        <dbReference type="ARBA" id="ARBA00023134"/>
    </source>
</evidence>
<sequence length="1488" mass="168541">MRPVAGNLVKLSGLMLASGCAWYLGYVFADIIPEDTVSIAIQNLQNIGERPVIKAPLPKRQKCDHWSPCAPRSYAYRLLSGGGKEKMAKICFEDELLISEQRGNVGRGINIAIVNYKTGKVVSTKFFDMWEGADFSGEMTAFIKDAPQGSLLLMVTHDDGSARLKDDGKKAIEELGSKEIRNMKFRSSWVFIAAKGFKLPDNIEKEKNQQQTRSYKKFPQLKGINLKAETFLGSEYEEKVRPCIDLIDSLRALGVEKDLALPAIAVIGDQSSGKSSVLEALSGVALPRGSGIVTRCPLELKLKKSHVPEDWKGKIKYKEVEQELYYPSEVEKEIRNAQDLMAGKGVGISQELISLEISSPYVPDLTLIDLPGIARVAVGNQPQDIGNQIIKLIKTYITKQETINLVVVPSNVDIATTEALKMANEVDPNGERTLGILTKPDLVDKGTERTVVDIVRNLSVPLRKGYMIVKCRGQQNINDKLTLASAITREREFFEEHEHFSILLEEKKATIPLVAERLTQELIDHINKSLPNLEKQIQHKLQVASKKLQKCGLGIPETAEGKMLVLIEKIKLFNQDIMNAVQGEEVCTNKENINNNALNMKDLMKEEILKFENQYRGRELPGFINYRTFETIVKEQIGLLIIPATTVLKNTTDLVRDAFTEIAVKHFDNFLALHRAAKSSIEDLKQTQEEAAENMIQTQFKMERIVYCQDRLYSGALEEARRLPQSTQRFHSSYTLDSPKQYSINEMTYHLTAYFKGAGNRLSTQIPLIIRSYVLKDYGEKLQNAMMQLLQDKDQFNILLKERKDISPIPVVSPLSTTTPPPERNKSIQQGLATEHHIESEKNRHQREKTQQGEIYASEEKNKKEENTLYNQYEMRIRPCIDLVDSLRALGIEKDLALPAIAVIGDQSSGKSSVLEALSGVALPRGSGIVTRCPLELKLRKTPEQVWKGKISYQGMEEKLENPMQVEKAIRKAQNIIAGEGVGISQELISLEISSPDVPDLTLIDLPGIVRVAVGNQPTDIGEQIKNLIKKFIVKRETINLVVISSNVDLATTEALKMAQEVDPEGERTLGILTKPDLLDKGTEHTVVDIVQNRVILLRKGYMMVKCRAQQDIQNNITLASAIQEERKFFENHKYFGDLLKEKKATIPLLAEKLTNELVIHISKSLPALEERVSEELRKAIEKLQKNCGSVPEEESEKMMLLLKKIKSFNTDITNLIRGEEDLYETEIRMFSKIRKEFQEWGRILDVRSDKVKRSIQEDVWRFDNQYRGRELPGFINYKSFEDIVKKYIRELEGPALEVLSKVIDIVGQSFTEVATANFPEFFNLTRAAKGRIEDIKMQQRAEAEKMIQNQFKIEQIVYCQDNFYRKALRDTNVNNVEEALKTLKFQDVNGIVPDKSPSTVELACHLEAYFNGAGHRLSSLIPLIIQSFTIRDYGDKLQNAMLQLLQEKQLLDCLLMEHKDVAAERNFLMQQINRLRKAQLYLLKVSV</sequence>
<dbReference type="InterPro" id="IPR027417">
    <property type="entry name" value="P-loop_NTPase"/>
</dbReference>
<evidence type="ECO:0000256" key="7">
    <source>
        <dbReference type="RuleBase" id="RU003932"/>
    </source>
</evidence>
<feature type="region of interest" description="Disordered" evidence="8">
    <location>
        <begin position="811"/>
        <end position="860"/>
    </location>
</feature>
<dbReference type="PANTHER" id="PTHR11566">
    <property type="entry name" value="DYNAMIN"/>
    <property type="match status" value="1"/>
</dbReference>
<dbReference type="PROSITE" id="PS51718">
    <property type="entry name" value="G_DYNAMIN_2"/>
    <property type="match status" value="2"/>
</dbReference>
<evidence type="ECO:0000256" key="6">
    <source>
        <dbReference type="PROSITE-ProRule" id="PRU01375"/>
    </source>
</evidence>
<dbReference type="InterPro" id="IPR019762">
    <property type="entry name" value="Dynamin_GTPase_CS"/>
</dbReference>
<dbReference type="GO" id="GO:0016185">
    <property type="term" value="P:synaptic vesicle budding from presynaptic endocytic zone membrane"/>
    <property type="evidence" value="ECO:0007669"/>
    <property type="project" value="TreeGrafter"/>
</dbReference>
<keyword evidence="4 7" id="KW-0547">Nucleotide-binding</keyword>
<dbReference type="InterPro" id="IPR039477">
    <property type="entry name" value="ILEI/PANDER_dom"/>
</dbReference>
<dbReference type="PROSITE" id="PS00410">
    <property type="entry name" value="G_DYNAMIN_1"/>
    <property type="match status" value="2"/>
</dbReference>
<dbReference type="PANTHER" id="PTHR11566:SF231">
    <property type="entry name" value="INTERFERON-INDUCED GTP-BINDING PROTEIN MX"/>
    <property type="match status" value="1"/>
</dbReference>
<dbReference type="Proteomes" id="UP000050525">
    <property type="component" value="Unassembled WGS sequence"/>
</dbReference>
<keyword evidence="3 6" id="KW-0430">Lectin</keyword>
<dbReference type="GO" id="GO:0005886">
    <property type="term" value="C:plasma membrane"/>
    <property type="evidence" value="ECO:0007669"/>
    <property type="project" value="TreeGrafter"/>
</dbReference>
<dbReference type="GO" id="GO:0051607">
    <property type="term" value="P:defense response to virus"/>
    <property type="evidence" value="ECO:0007669"/>
    <property type="project" value="TreeGrafter"/>
</dbReference>
<dbReference type="SUPFAM" id="SSF52540">
    <property type="entry name" value="P-loop containing nucleoside triphosphate hydrolases"/>
    <property type="match status" value="2"/>
</dbReference>
<keyword evidence="2" id="KW-0963">Cytoplasm</keyword>
<dbReference type="GO" id="GO:0005737">
    <property type="term" value="C:cytoplasm"/>
    <property type="evidence" value="ECO:0007669"/>
    <property type="project" value="UniProtKB-SubCell"/>
</dbReference>
<evidence type="ECO:0000256" key="8">
    <source>
        <dbReference type="SAM" id="MobiDB-lite"/>
    </source>
</evidence>
<keyword evidence="5 7" id="KW-0342">GTP-binding</keyword>
<dbReference type="EMBL" id="AKHW03006231">
    <property type="protein sequence ID" value="KYO22862.1"/>
    <property type="molecule type" value="Genomic_DNA"/>
</dbReference>